<name>A0AAE0WFY6_9PEZI</name>
<evidence type="ECO:0000259" key="1">
    <source>
        <dbReference type="PROSITE" id="PS50011"/>
    </source>
</evidence>
<dbReference type="Gene3D" id="1.10.510.10">
    <property type="entry name" value="Transferase(Phosphotransferase) domain 1"/>
    <property type="match status" value="1"/>
</dbReference>
<sequence>GRIAGIALQKYDIILQYRFDDDPRAFDVTACMSGIRAGIEQLHSLGLAHNDLNPLNIAMDQDDQPIILDFGSCRKFGEALLSGGTPGWIDEDYSTSARHHDESALRKLDRWLSNIQSERMSEAEQTG</sequence>
<dbReference type="Proteomes" id="UP001274830">
    <property type="component" value="Unassembled WGS sequence"/>
</dbReference>
<dbReference type="SUPFAM" id="SSF56112">
    <property type="entry name" value="Protein kinase-like (PK-like)"/>
    <property type="match status" value="1"/>
</dbReference>
<dbReference type="Pfam" id="PF00069">
    <property type="entry name" value="Pkinase"/>
    <property type="match status" value="1"/>
</dbReference>
<dbReference type="AlphaFoldDB" id="A0AAE0WFY6"/>
<protein>
    <recommendedName>
        <fullName evidence="1">Protein kinase domain-containing protein</fullName>
    </recommendedName>
</protein>
<keyword evidence="3" id="KW-1185">Reference proteome</keyword>
<reference evidence="2" key="1">
    <citation type="submission" date="2023-07" db="EMBL/GenBank/DDBJ databases">
        <title>Black Yeasts Isolated from many extreme environments.</title>
        <authorList>
            <person name="Coleine C."/>
            <person name="Stajich J.E."/>
            <person name="Selbmann L."/>
        </authorList>
    </citation>
    <scope>NUCLEOTIDE SEQUENCE</scope>
    <source>
        <strain evidence="2">CCFEE 5485</strain>
    </source>
</reference>
<dbReference type="InterPro" id="IPR011009">
    <property type="entry name" value="Kinase-like_dom_sf"/>
</dbReference>
<organism evidence="2 3">
    <name type="scientific">Recurvomyces mirabilis</name>
    <dbReference type="NCBI Taxonomy" id="574656"/>
    <lineage>
        <taxon>Eukaryota</taxon>
        <taxon>Fungi</taxon>
        <taxon>Dikarya</taxon>
        <taxon>Ascomycota</taxon>
        <taxon>Pezizomycotina</taxon>
        <taxon>Dothideomycetes</taxon>
        <taxon>Dothideomycetidae</taxon>
        <taxon>Mycosphaerellales</taxon>
        <taxon>Teratosphaeriaceae</taxon>
        <taxon>Recurvomyces</taxon>
    </lineage>
</organism>
<comment type="caution">
    <text evidence="2">The sequence shown here is derived from an EMBL/GenBank/DDBJ whole genome shotgun (WGS) entry which is preliminary data.</text>
</comment>
<gene>
    <name evidence="2" type="ORF">LTR78_011020</name>
</gene>
<feature type="domain" description="Protein kinase" evidence="1">
    <location>
        <begin position="1"/>
        <end position="127"/>
    </location>
</feature>
<feature type="non-terminal residue" evidence="2">
    <location>
        <position position="1"/>
    </location>
</feature>
<proteinExistence type="predicted"/>
<accession>A0AAE0WFY6</accession>
<dbReference type="GO" id="GO:0005524">
    <property type="term" value="F:ATP binding"/>
    <property type="evidence" value="ECO:0007669"/>
    <property type="project" value="InterPro"/>
</dbReference>
<evidence type="ECO:0000313" key="3">
    <source>
        <dbReference type="Proteomes" id="UP001274830"/>
    </source>
</evidence>
<evidence type="ECO:0000313" key="2">
    <source>
        <dbReference type="EMBL" id="KAK3669114.1"/>
    </source>
</evidence>
<dbReference type="InterPro" id="IPR000719">
    <property type="entry name" value="Prot_kinase_dom"/>
</dbReference>
<dbReference type="GO" id="GO:0004672">
    <property type="term" value="F:protein kinase activity"/>
    <property type="evidence" value="ECO:0007669"/>
    <property type="project" value="InterPro"/>
</dbReference>
<dbReference type="PROSITE" id="PS50011">
    <property type="entry name" value="PROTEIN_KINASE_DOM"/>
    <property type="match status" value="1"/>
</dbReference>
<dbReference type="EMBL" id="JAUTXT010000202">
    <property type="protein sequence ID" value="KAK3669114.1"/>
    <property type="molecule type" value="Genomic_DNA"/>
</dbReference>